<name>B9SD54_RICCO</name>
<keyword evidence="2" id="KW-1185">Reference proteome</keyword>
<protein>
    <submittedName>
        <fullName evidence="1">Uncharacterized protein</fullName>
    </submittedName>
</protein>
<gene>
    <name evidence="1" type="ORF">RCOM_1070230</name>
</gene>
<evidence type="ECO:0000313" key="1">
    <source>
        <dbReference type="EMBL" id="EEF38492.1"/>
    </source>
</evidence>
<evidence type="ECO:0000313" key="2">
    <source>
        <dbReference type="Proteomes" id="UP000008311"/>
    </source>
</evidence>
<accession>B9SD54</accession>
<dbReference type="Proteomes" id="UP000008311">
    <property type="component" value="Unassembled WGS sequence"/>
</dbReference>
<reference evidence="2" key="1">
    <citation type="journal article" date="2010" name="Nat. Biotechnol.">
        <title>Draft genome sequence of the oilseed species Ricinus communis.</title>
        <authorList>
            <person name="Chan A.P."/>
            <person name="Crabtree J."/>
            <person name="Zhao Q."/>
            <person name="Lorenzi H."/>
            <person name="Orvis J."/>
            <person name="Puiu D."/>
            <person name="Melake-Berhan A."/>
            <person name="Jones K.M."/>
            <person name="Redman J."/>
            <person name="Chen G."/>
            <person name="Cahoon E.B."/>
            <person name="Gedil M."/>
            <person name="Stanke M."/>
            <person name="Haas B.J."/>
            <person name="Wortman J.R."/>
            <person name="Fraser-Liggett C.M."/>
            <person name="Ravel J."/>
            <person name="Rabinowicz P.D."/>
        </authorList>
    </citation>
    <scope>NUCLEOTIDE SEQUENCE [LARGE SCALE GENOMIC DNA]</scope>
    <source>
        <strain evidence="2">cv. Hale</strain>
    </source>
</reference>
<dbReference type="EMBL" id="EQ973925">
    <property type="protein sequence ID" value="EEF38492.1"/>
    <property type="molecule type" value="Genomic_DNA"/>
</dbReference>
<dbReference type="InParanoid" id="B9SD54"/>
<organism evidence="1 2">
    <name type="scientific">Ricinus communis</name>
    <name type="common">Castor bean</name>
    <dbReference type="NCBI Taxonomy" id="3988"/>
    <lineage>
        <taxon>Eukaryota</taxon>
        <taxon>Viridiplantae</taxon>
        <taxon>Streptophyta</taxon>
        <taxon>Embryophyta</taxon>
        <taxon>Tracheophyta</taxon>
        <taxon>Spermatophyta</taxon>
        <taxon>Magnoliopsida</taxon>
        <taxon>eudicotyledons</taxon>
        <taxon>Gunneridae</taxon>
        <taxon>Pentapetalae</taxon>
        <taxon>rosids</taxon>
        <taxon>fabids</taxon>
        <taxon>Malpighiales</taxon>
        <taxon>Euphorbiaceae</taxon>
        <taxon>Acalyphoideae</taxon>
        <taxon>Acalypheae</taxon>
        <taxon>Ricinus</taxon>
    </lineage>
</organism>
<sequence>MGNTPFDDLVEDTQHNSDQWNSKLVALHQKVLELMKEKVTNNINMDQAHTSNFAG</sequence>
<proteinExistence type="predicted"/>
<dbReference type="AlphaFoldDB" id="B9SD54"/>